<dbReference type="PATRIC" id="fig|68223.7.peg.7386"/>
<proteinExistence type="predicted"/>
<dbReference type="Gene3D" id="3.30.70.100">
    <property type="match status" value="1"/>
</dbReference>
<evidence type="ECO:0008006" key="3">
    <source>
        <dbReference type="Google" id="ProtNLM"/>
    </source>
</evidence>
<sequence>MSVILTLEAVGDPKALEQYARSHNEKFQGVLETAKRHGLIAHRFYGSEDGTRLMVLDEWPDRQSFESFFQEMESEIRPMMEAAGVTARLEPTFWRELSTQDAYGWGV</sequence>
<evidence type="ECO:0000313" key="2">
    <source>
        <dbReference type="Proteomes" id="UP000033551"/>
    </source>
</evidence>
<name>A0A0F4JEW8_9ACTN</name>
<dbReference type="EMBL" id="JZWV01000395">
    <property type="protein sequence ID" value="KJY32745.1"/>
    <property type="molecule type" value="Genomic_DNA"/>
</dbReference>
<reference evidence="1 2" key="1">
    <citation type="submission" date="2015-02" db="EMBL/GenBank/DDBJ databases">
        <authorList>
            <person name="Ju K.-S."/>
            <person name="Doroghazi J.R."/>
            <person name="Metcalf W."/>
        </authorList>
    </citation>
    <scope>NUCLEOTIDE SEQUENCE [LARGE SCALE GENOMIC DNA]</scope>
    <source>
        <strain evidence="1 2">NRRL ISP-5550</strain>
    </source>
</reference>
<gene>
    <name evidence="1" type="ORF">VR44_15250</name>
</gene>
<accession>A0A0F4JEW8</accession>
<evidence type="ECO:0000313" key="1">
    <source>
        <dbReference type="EMBL" id="KJY32745.1"/>
    </source>
</evidence>
<keyword evidence="2" id="KW-1185">Reference proteome</keyword>
<comment type="caution">
    <text evidence="1">The sequence shown here is derived from an EMBL/GenBank/DDBJ whole genome shotgun (WGS) entry which is preliminary data.</text>
</comment>
<protein>
    <recommendedName>
        <fullName evidence="3">ABM domain-containing protein</fullName>
    </recommendedName>
</protein>
<dbReference type="AlphaFoldDB" id="A0A0F4JEW8"/>
<organism evidence="1 2">
    <name type="scientific">Streptomyces katrae</name>
    <dbReference type="NCBI Taxonomy" id="68223"/>
    <lineage>
        <taxon>Bacteria</taxon>
        <taxon>Bacillati</taxon>
        <taxon>Actinomycetota</taxon>
        <taxon>Actinomycetes</taxon>
        <taxon>Kitasatosporales</taxon>
        <taxon>Streptomycetaceae</taxon>
        <taxon>Streptomyces</taxon>
    </lineage>
</organism>
<dbReference type="InterPro" id="IPR011008">
    <property type="entry name" value="Dimeric_a/b-barrel"/>
</dbReference>
<dbReference type="Proteomes" id="UP000033551">
    <property type="component" value="Unassembled WGS sequence"/>
</dbReference>
<dbReference type="SUPFAM" id="SSF54909">
    <property type="entry name" value="Dimeric alpha+beta barrel"/>
    <property type="match status" value="1"/>
</dbReference>